<dbReference type="Proteomes" id="UP001156870">
    <property type="component" value="Unassembled WGS sequence"/>
</dbReference>
<name>A0AA37T8W5_9GAMM</name>
<dbReference type="EMBL" id="BSPD01000017">
    <property type="protein sequence ID" value="GLS24762.1"/>
    <property type="molecule type" value="Genomic_DNA"/>
</dbReference>
<keyword evidence="2" id="KW-1185">Reference proteome</keyword>
<comment type="caution">
    <text evidence="1">The sequence shown here is derived from an EMBL/GenBank/DDBJ whole genome shotgun (WGS) entry which is preliminary data.</text>
</comment>
<sequence>MVFLFLVLIDEKSQKKTHTGMGVLKTGNFGNTIPSTWLKASVFGGYSQITREQLKSNKVAVHILTSLKPL</sequence>
<protein>
    <submittedName>
        <fullName evidence="1">Uncharacterized protein</fullName>
    </submittedName>
</protein>
<reference evidence="1 2" key="1">
    <citation type="journal article" date="2014" name="Int. J. Syst. Evol. Microbiol.">
        <title>Complete genome sequence of Corynebacterium casei LMG S-19264T (=DSM 44701T), isolated from a smear-ripened cheese.</title>
        <authorList>
            <consortium name="US DOE Joint Genome Institute (JGI-PGF)"/>
            <person name="Walter F."/>
            <person name="Albersmeier A."/>
            <person name="Kalinowski J."/>
            <person name="Ruckert C."/>
        </authorList>
    </citation>
    <scope>NUCLEOTIDE SEQUENCE [LARGE SCALE GENOMIC DNA]</scope>
    <source>
        <strain evidence="1 2">NBRC 110095</strain>
    </source>
</reference>
<organism evidence="1 2">
    <name type="scientific">Marinibactrum halimedae</name>
    <dbReference type="NCBI Taxonomy" id="1444977"/>
    <lineage>
        <taxon>Bacteria</taxon>
        <taxon>Pseudomonadati</taxon>
        <taxon>Pseudomonadota</taxon>
        <taxon>Gammaproteobacteria</taxon>
        <taxon>Cellvibrionales</taxon>
        <taxon>Cellvibrionaceae</taxon>
        <taxon>Marinibactrum</taxon>
    </lineage>
</organism>
<accession>A0AA37T8W5</accession>
<evidence type="ECO:0000313" key="1">
    <source>
        <dbReference type="EMBL" id="GLS24762.1"/>
    </source>
</evidence>
<evidence type="ECO:0000313" key="2">
    <source>
        <dbReference type="Proteomes" id="UP001156870"/>
    </source>
</evidence>
<proteinExistence type="predicted"/>
<gene>
    <name evidence="1" type="ORF">GCM10007877_04760</name>
</gene>
<dbReference type="AlphaFoldDB" id="A0AA37T8W5"/>